<comment type="caution">
    <text evidence="1">The sequence shown here is derived from an EMBL/GenBank/DDBJ whole genome shotgun (WGS) entry which is preliminary data.</text>
</comment>
<dbReference type="RefSeq" id="WP_063382126.1">
    <property type="nucleotide sequence ID" value="NZ_AUXX01000034.1"/>
</dbReference>
<organism evidence="1 2">
    <name type="scientific">Pseudoalteromonas luteoviolacea S4060-1</name>
    <dbReference type="NCBI Taxonomy" id="1365257"/>
    <lineage>
        <taxon>Bacteria</taxon>
        <taxon>Pseudomonadati</taxon>
        <taxon>Pseudomonadota</taxon>
        <taxon>Gammaproteobacteria</taxon>
        <taxon>Alteromonadales</taxon>
        <taxon>Pseudoalteromonadaceae</taxon>
        <taxon>Pseudoalteromonas</taxon>
    </lineage>
</organism>
<evidence type="ECO:0000313" key="2">
    <source>
        <dbReference type="Proteomes" id="UP000076661"/>
    </source>
</evidence>
<proteinExistence type="predicted"/>
<evidence type="ECO:0000313" key="1">
    <source>
        <dbReference type="EMBL" id="KZN63343.1"/>
    </source>
</evidence>
<sequence length="240" mass="27618">MKLENDKLSVSLSAEAWGNYLAKSRDEVDARGRVLGDAAELLRNQKEAEHLNARSEFIEKKLANYSKLHGVYSSTELKNSVQVDFIANKDAQRLALLDFLMRGLNLVQQEALTLLHNHQRLEKVANSSLPKLQLTYALKYLEYLKSPLSKDDVIRQYFKTQYDSKRPAGQTFFKGTMTEERIGQVCMEFISDAEQKWYPMSKLLIEAFKAELEDIAERLSFIQRKSDLDVTDKQPEDVYG</sequence>
<name>A0A162C7B2_9GAMM</name>
<dbReference type="EMBL" id="AUXX01000034">
    <property type="protein sequence ID" value="KZN63343.1"/>
    <property type="molecule type" value="Genomic_DNA"/>
</dbReference>
<dbReference type="AlphaFoldDB" id="A0A162C7B2"/>
<gene>
    <name evidence="1" type="ORF">N478_03575</name>
</gene>
<accession>A0A162C7B2</accession>
<protein>
    <submittedName>
        <fullName evidence="1">Uncharacterized protein</fullName>
    </submittedName>
</protein>
<dbReference type="PATRIC" id="fig|1365257.3.peg.3750"/>
<reference evidence="1 2" key="1">
    <citation type="submission" date="2013-07" db="EMBL/GenBank/DDBJ databases">
        <title>Comparative Genomic and Metabolomic Analysis of Twelve Strains of Pseudoalteromonas luteoviolacea.</title>
        <authorList>
            <person name="Vynne N.G."/>
            <person name="Mansson M."/>
            <person name="Gram L."/>
        </authorList>
    </citation>
    <scope>NUCLEOTIDE SEQUENCE [LARGE SCALE GENOMIC DNA]</scope>
    <source>
        <strain evidence="1 2">S4060-1</strain>
    </source>
</reference>
<dbReference type="Proteomes" id="UP000076661">
    <property type="component" value="Unassembled WGS sequence"/>
</dbReference>